<dbReference type="EMBL" id="JBHUML010000005">
    <property type="protein sequence ID" value="MFD2706767.1"/>
    <property type="molecule type" value="Genomic_DNA"/>
</dbReference>
<dbReference type="RefSeq" id="WP_380714067.1">
    <property type="nucleotide sequence ID" value="NZ_JBHUML010000005.1"/>
</dbReference>
<dbReference type="Proteomes" id="UP001597520">
    <property type="component" value="Unassembled WGS sequence"/>
</dbReference>
<gene>
    <name evidence="1" type="ORF">ACFSUB_14970</name>
</gene>
<sequence>MSDRLKEMCKSLRLAYVADIYKTIPFEDEYGGRLLPLMPSFLPPFADKCTTLCDSFYHSSKNG</sequence>
<proteinExistence type="predicted"/>
<evidence type="ECO:0000313" key="1">
    <source>
        <dbReference type="EMBL" id="MFD2706767.1"/>
    </source>
</evidence>
<reference evidence="2" key="1">
    <citation type="journal article" date="2019" name="Int. J. Syst. Evol. Microbiol.">
        <title>The Global Catalogue of Microorganisms (GCM) 10K type strain sequencing project: providing services to taxonomists for standard genome sequencing and annotation.</title>
        <authorList>
            <consortium name="The Broad Institute Genomics Platform"/>
            <consortium name="The Broad Institute Genome Sequencing Center for Infectious Disease"/>
            <person name="Wu L."/>
            <person name="Ma J."/>
        </authorList>
    </citation>
    <scope>NUCLEOTIDE SEQUENCE [LARGE SCALE GENOMIC DNA]</scope>
    <source>
        <strain evidence="2">KCTC 33792</strain>
    </source>
</reference>
<comment type="caution">
    <text evidence="1">The sequence shown here is derived from an EMBL/GenBank/DDBJ whole genome shotgun (WGS) entry which is preliminary data.</text>
</comment>
<organism evidence="1 2">
    <name type="scientific">Salibacterium lacus</name>
    <dbReference type="NCBI Taxonomy" id="1898109"/>
    <lineage>
        <taxon>Bacteria</taxon>
        <taxon>Bacillati</taxon>
        <taxon>Bacillota</taxon>
        <taxon>Bacilli</taxon>
        <taxon>Bacillales</taxon>
        <taxon>Bacillaceae</taxon>
    </lineage>
</organism>
<evidence type="ECO:0000313" key="2">
    <source>
        <dbReference type="Proteomes" id="UP001597520"/>
    </source>
</evidence>
<keyword evidence="2" id="KW-1185">Reference proteome</keyword>
<protein>
    <submittedName>
        <fullName evidence="1">Uncharacterized protein</fullName>
    </submittedName>
</protein>
<name>A0ABW5T426_9BACI</name>
<accession>A0ABW5T426</accession>